<dbReference type="EMBL" id="DTGA01000036">
    <property type="protein sequence ID" value="HGB30530.1"/>
    <property type="molecule type" value="Genomic_DNA"/>
</dbReference>
<dbReference type="InterPro" id="IPR001844">
    <property type="entry name" value="Cpn60/GroEL"/>
</dbReference>
<dbReference type="InterPro" id="IPR027410">
    <property type="entry name" value="TCP-1-like_intermed_sf"/>
</dbReference>
<dbReference type="GO" id="GO:0005524">
    <property type="term" value="F:ATP binding"/>
    <property type="evidence" value="ECO:0007669"/>
    <property type="project" value="UniProtKB-KW"/>
</dbReference>
<evidence type="ECO:0000256" key="4">
    <source>
        <dbReference type="ARBA" id="ARBA00023186"/>
    </source>
</evidence>
<dbReference type="InterPro" id="IPR027409">
    <property type="entry name" value="GroEL-like_apical_dom_sf"/>
</dbReference>
<reference evidence="8" key="1">
    <citation type="journal article" date="2020" name="mSystems">
        <title>Genome- and Community-Level Interaction Insights into Carbon Utilization and Element Cycling Functions of Hydrothermarchaeota in Hydrothermal Sediment.</title>
        <authorList>
            <person name="Zhou Z."/>
            <person name="Liu Y."/>
            <person name="Xu W."/>
            <person name="Pan J."/>
            <person name="Luo Z.H."/>
            <person name="Li M."/>
        </authorList>
    </citation>
    <scope>NUCLEOTIDE SEQUENCE [LARGE SCALE GENOMIC DNA]</scope>
    <source>
        <strain evidence="8">SpSt-751</strain>
    </source>
</reference>
<proteinExistence type="inferred from homology"/>
<dbReference type="NCBIfam" id="NF000592">
    <property type="entry name" value="PRK00013.1"/>
    <property type="match status" value="1"/>
</dbReference>
<evidence type="ECO:0000256" key="1">
    <source>
        <dbReference type="ARBA" id="ARBA00006607"/>
    </source>
</evidence>
<comment type="similarity">
    <text evidence="1 6">Belongs to the chaperonin (HSP60) family.</text>
</comment>
<gene>
    <name evidence="8" type="primary">groL</name>
    <name evidence="8" type="ORF">ENV35_01475</name>
</gene>
<keyword evidence="3" id="KW-0067">ATP-binding</keyword>
<dbReference type="GO" id="GO:0016853">
    <property type="term" value="F:isomerase activity"/>
    <property type="evidence" value="ECO:0007669"/>
    <property type="project" value="UniProtKB-KW"/>
</dbReference>
<keyword evidence="5" id="KW-0413">Isomerase</keyword>
<dbReference type="PANTHER" id="PTHR45633">
    <property type="entry name" value="60 KDA HEAT SHOCK PROTEIN, MITOCHONDRIAL"/>
    <property type="match status" value="1"/>
</dbReference>
<name>A0A7C3WQM4_9BACT</name>
<dbReference type="Pfam" id="PF00118">
    <property type="entry name" value="Cpn60_TCP1"/>
    <property type="match status" value="1"/>
</dbReference>
<dbReference type="NCBIfam" id="NF009489">
    <property type="entry name" value="PRK12851.1"/>
    <property type="match status" value="1"/>
</dbReference>
<dbReference type="AlphaFoldDB" id="A0A7C3WQM4"/>
<dbReference type="NCBIfam" id="TIGR02348">
    <property type="entry name" value="GroEL"/>
    <property type="match status" value="1"/>
</dbReference>
<protein>
    <recommendedName>
        <fullName evidence="7">60 kDa chaperonin</fullName>
    </recommendedName>
</protein>
<dbReference type="Gene3D" id="3.30.260.10">
    <property type="entry name" value="TCP-1-like chaperonin intermediate domain"/>
    <property type="match status" value="1"/>
</dbReference>
<organism evidence="8">
    <name type="scientific">Dictyoglomus turgidum</name>
    <dbReference type="NCBI Taxonomy" id="513050"/>
    <lineage>
        <taxon>Bacteria</taxon>
        <taxon>Pseudomonadati</taxon>
        <taxon>Dictyoglomota</taxon>
        <taxon>Dictyoglomia</taxon>
        <taxon>Dictyoglomales</taxon>
        <taxon>Dictyoglomaceae</taxon>
        <taxon>Dictyoglomus</taxon>
    </lineage>
</organism>
<keyword evidence="2" id="KW-0547">Nucleotide-binding</keyword>
<dbReference type="FunFam" id="3.50.7.10:FF:000001">
    <property type="entry name" value="60 kDa chaperonin"/>
    <property type="match status" value="1"/>
</dbReference>
<dbReference type="SUPFAM" id="SSF48592">
    <property type="entry name" value="GroEL equatorial domain-like"/>
    <property type="match status" value="1"/>
</dbReference>
<dbReference type="NCBIfam" id="NF009488">
    <property type="entry name" value="PRK12850.1"/>
    <property type="match status" value="1"/>
</dbReference>
<dbReference type="Gene3D" id="3.50.7.10">
    <property type="entry name" value="GroEL"/>
    <property type="match status" value="1"/>
</dbReference>
<evidence type="ECO:0000256" key="7">
    <source>
        <dbReference type="RuleBase" id="RU000419"/>
    </source>
</evidence>
<dbReference type="SUPFAM" id="SSF52029">
    <property type="entry name" value="GroEL apical domain-like"/>
    <property type="match status" value="1"/>
</dbReference>
<dbReference type="SUPFAM" id="SSF54849">
    <property type="entry name" value="GroEL-intermediate domain like"/>
    <property type="match status" value="1"/>
</dbReference>
<comment type="caution">
    <text evidence="8">The sequence shown here is derived from an EMBL/GenBank/DDBJ whole genome shotgun (WGS) entry which is preliminary data.</text>
</comment>
<comment type="function">
    <text evidence="7">Together with its co-chaperonin GroES, plays an essential role in assisting protein folding. The GroEL-GroES system forms a nano-cage that allows encapsulation of the non-native substrate proteins and provides a physical environment optimized to promote and accelerate protein folding.</text>
</comment>
<keyword evidence="4" id="KW-0143">Chaperone</keyword>
<evidence type="ECO:0000256" key="2">
    <source>
        <dbReference type="ARBA" id="ARBA00022741"/>
    </source>
</evidence>
<dbReference type="NCBIfam" id="NF009487">
    <property type="entry name" value="PRK12849.1"/>
    <property type="match status" value="1"/>
</dbReference>
<dbReference type="PRINTS" id="PR00298">
    <property type="entry name" value="CHAPERONIN60"/>
</dbReference>
<dbReference type="Gene3D" id="1.10.560.10">
    <property type="entry name" value="GroEL-like equatorial domain"/>
    <property type="match status" value="1"/>
</dbReference>
<dbReference type="GO" id="GO:0042026">
    <property type="term" value="P:protein refolding"/>
    <property type="evidence" value="ECO:0007669"/>
    <property type="project" value="InterPro"/>
</dbReference>
<evidence type="ECO:0000313" key="8">
    <source>
        <dbReference type="EMBL" id="HGB30530.1"/>
    </source>
</evidence>
<dbReference type="CDD" id="cd03344">
    <property type="entry name" value="GroEL"/>
    <property type="match status" value="1"/>
</dbReference>
<dbReference type="GO" id="GO:0140662">
    <property type="term" value="F:ATP-dependent protein folding chaperone"/>
    <property type="evidence" value="ECO:0007669"/>
    <property type="project" value="InterPro"/>
</dbReference>
<dbReference type="InterPro" id="IPR027413">
    <property type="entry name" value="GROEL-like_equatorial_sf"/>
</dbReference>
<evidence type="ECO:0000256" key="3">
    <source>
        <dbReference type="ARBA" id="ARBA00022840"/>
    </source>
</evidence>
<evidence type="ECO:0000256" key="6">
    <source>
        <dbReference type="RuleBase" id="RU000418"/>
    </source>
</evidence>
<evidence type="ECO:0000256" key="5">
    <source>
        <dbReference type="ARBA" id="ARBA00023235"/>
    </source>
</evidence>
<accession>A0A7C3WQM4</accession>
<comment type="subunit">
    <text evidence="7">Forms a cylinder of 14 subunits composed of two heptameric rings stacked back-to-back. Interacts with the co-chaperonin GroES.</text>
</comment>
<sequence>MKQRNIVYEDALIKLKKGVDYLANIVKCTLGPKGNNVIIERPGLSPLITKDGVTVAKEVFVKDGIENLGAQIVKEAALKTNEIAGDGTTTATVLSHSLITYGIKNIVAGANPIDLKRGMDIGVKMVVSRLQEISRKIESREDLINVASISANNDYEIGEIITDAIEKAGEDGVVIVEESKGPQTIIDVAEGMQFDRGYKSIGFINKKDSMEVELKNCYILIYNDILNNMYLKQIMEEVYHKGNSSLLVIANDFSDDILKLLLLNSVKGVLNCCAVLSPGYGDRRTDLLNDIAVFTGGTVFGDVVPITQATTSILGKAEKVVVSKDRTIIFGGKGDPKKIQETIEQIKTQINNTEIEYDKQKLRERLGKLTGGIVVLRVGAFTETELKEKKMRIEDALHATSAALEEGIVAGGGVALLRAREVLKDLSDVKFVKGSIEDQKIGINILYNSLEIPFLSICENAGLKGDAILKEVLDSKNINFGYDVLNNTFGDLFEIGVIDPVKVTRLSLENAVSVAGMFLTTKGIISLSDEEKDYIDRLFTQSAQS</sequence>
<dbReference type="InterPro" id="IPR002423">
    <property type="entry name" value="Cpn60/GroEL/TCP-1"/>
</dbReference>